<name>A0A6A5GND7_CAERE</name>
<dbReference type="EMBL" id="WUAV01000004">
    <property type="protein sequence ID" value="KAF1756164.1"/>
    <property type="molecule type" value="Genomic_DNA"/>
</dbReference>
<gene>
    <name evidence="2" type="ORF">GCK72_012617</name>
</gene>
<protein>
    <submittedName>
        <fullName evidence="2">Uncharacterized protein</fullName>
    </submittedName>
</protein>
<feature type="region of interest" description="Disordered" evidence="1">
    <location>
        <begin position="24"/>
        <end position="43"/>
    </location>
</feature>
<dbReference type="KEGG" id="crq:GCK72_012617"/>
<evidence type="ECO:0000313" key="2">
    <source>
        <dbReference type="EMBL" id="KAF1756164.1"/>
    </source>
</evidence>
<reference evidence="2 3" key="1">
    <citation type="submission" date="2019-12" db="EMBL/GenBank/DDBJ databases">
        <title>Chromosome-level assembly of the Caenorhabditis remanei genome.</title>
        <authorList>
            <person name="Teterina A.A."/>
            <person name="Willis J.H."/>
            <person name="Phillips P.C."/>
        </authorList>
    </citation>
    <scope>NUCLEOTIDE SEQUENCE [LARGE SCALE GENOMIC DNA]</scope>
    <source>
        <strain evidence="2 3">PX506</strain>
        <tissue evidence="2">Whole organism</tissue>
    </source>
</reference>
<sequence>MDDMKREAARRNWRRLVKKINSNKQNGVKNCGGGERGQLRQAGRKKVPAAISVPHGEPGPLMLCNFSVFSDRGFNYSGEQVEEEIRPGMGISGLGAGPCPSNRLLIGRIHCDINHDPGSQNNPLACLWNDC</sequence>
<accession>A0A6A5GND7</accession>
<comment type="caution">
    <text evidence="2">The sequence shown here is derived from an EMBL/GenBank/DDBJ whole genome shotgun (WGS) entry which is preliminary data.</text>
</comment>
<evidence type="ECO:0000256" key="1">
    <source>
        <dbReference type="SAM" id="MobiDB-lite"/>
    </source>
</evidence>
<dbReference type="Proteomes" id="UP000483820">
    <property type="component" value="Chromosome IV"/>
</dbReference>
<dbReference type="CTD" id="9814183"/>
<dbReference type="RefSeq" id="XP_053584024.1">
    <property type="nucleotide sequence ID" value="XM_053729252.1"/>
</dbReference>
<evidence type="ECO:0000313" key="3">
    <source>
        <dbReference type="Proteomes" id="UP000483820"/>
    </source>
</evidence>
<dbReference type="AlphaFoldDB" id="A0A6A5GND7"/>
<proteinExistence type="predicted"/>
<dbReference type="GeneID" id="9814183"/>
<organism evidence="2 3">
    <name type="scientific">Caenorhabditis remanei</name>
    <name type="common">Caenorhabditis vulgaris</name>
    <dbReference type="NCBI Taxonomy" id="31234"/>
    <lineage>
        <taxon>Eukaryota</taxon>
        <taxon>Metazoa</taxon>
        <taxon>Ecdysozoa</taxon>
        <taxon>Nematoda</taxon>
        <taxon>Chromadorea</taxon>
        <taxon>Rhabditida</taxon>
        <taxon>Rhabditina</taxon>
        <taxon>Rhabditomorpha</taxon>
        <taxon>Rhabditoidea</taxon>
        <taxon>Rhabditidae</taxon>
        <taxon>Peloderinae</taxon>
        <taxon>Caenorhabditis</taxon>
    </lineage>
</organism>